<dbReference type="Pfam" id="PF06625">
    <property type="entry name" value="DUF1151"/>
    <property type="match status" value="1"/>
</dbReference>
<keyword evidence="1" id="KW-0175">Coiled coil</keyword>
<dbReference type="EMBL" id="GDHC01002682">
    <property type="protein sequence ID" value="JAQ15947.1"/>
    <property type="molecule type" value="Transcribed_RNA"/>
</dbReference>
<evidence type="ECO:0000256" key="2">
    <source>
        <dbReference type="SAM" id="MobiDB-lite"/>
    </source>
</evidence>
<sequence length="250" mass="28027">MTEEITLLLPPQDLAARRHFFEEVATGGNRFHRSTPATPLAVHRSTTSASDVASLAVGVVMEKCLSENSLLAAQDRQASAASKSDGAISSNAQDGNDEVTCDSTHTDNNSEEENSCGGEEDSKMTGVTGDQGGQEGLILPKKLQNPCLENTDRQRLHRELMLNQKLGKNVLNQKSELQKAMEQYKDKQFRKELEQQRQENMTPLERVIEQRAKRLEILDRDNTLNEKEMNPKEPEFLQIHAKLRARMDAK</sequence>
<organism evidence="3">
    <name type="scientific">Lygus hesperus</name>
    <name type="common">Western plant bug</name>
    <dbReference type="NCBI Taxonomy" id="30085"/>
    <lineage>
        <taxon>Eukaryota</taxon>
        <taxon>Metazoa</taxon>
        <taxon>Ecdysozoa</taxon>
        <taxon>Arthropoda</taxon>
        <taxon>Hexapoda</taxon>
        <taxon>Insecta</taxon>
        <taxon>Pterygota</taxon>
        <taxon>Neoptera</taxon>
        <taxon>Paraneoptera</taxon>
        <taxon>Hemiptera</taxon>
        <taxon>Heteroptera</taxon>
        <taxon>Panheteroptera</taxon>
        <taxon>Cimicomorpha</taxon>
        <taxon>Miridae</taxon>
        <taxon>Mirini</taxon>
        <taxon>Lygus</taxon>
    </lineage>
</organism>
<dbReference type="InterPro" id="IPR009533">
    <property type="entry name" value="FAM107"/>
</dbReference>
<dbReference type="PANTHER" id="PTHR16768">
    <property type="entry name" value="DOWN REGULATED IN RENAL CARCINOMA 1/TU3A"/>
    <property type="match status" value="1"/>
</dbReference>
<feature type="region of interest" description="Disordered" evidence="2">
    <location>
        <begin position="81"/>
        <end position="138"/>
    </location>
</feature>
<feature type="compositionally biased region" description="Polar residues" evidence="2">
    <location>
        <begin position="81"/>
        <end position="94"/>
    </location>
</feature>
<accession>A0A146MAW4</accession>
<evidence type="ECO:0000256" key="1">
    <source>
        <dbReference type="ARBA" id="ARBA00023054"/>
    </source>
</evidence>
<dbReference type="AlphaFoldDB" id="A0A146MAW4"/>
<name>A0A146MAW4_LYGHE</name>
<reference evidence="3" key="1">
    <citation type="journal article" date="2016" name="Gigascience">
        <title>De novo construction of an expanded transcriptome assembly for the western tarnished plant bug, Lygus hesperus.</title>
        <authorList>
            <person name="Tassone E.E."/>
            <person name="Geib S.M."/>
            <person name="Hall B."/>
            <person name="Fabrick J.A."/>
            <person name="Brent C.S."/>
            <person name="Hull J.J."/>
        </authorList>
    </citation>
    <scope>NUCLEOTIDE SEQUENCE</scope>
</reference>
<protein>
    <submittedName>
        <fullName evidence="3">Protein FAM107B</fullName>
    </submittedName>
</protein>
<gene>
    <name evidence="3" type="primary">FAM107B_3</name>
    <name evidence="3" type="ORF">g.78017</name>
</gene>
<evidence type="ECO:0000313" key="3">
    <source>
        <dbReference type="EMBL" id="JAQ15947.1"/>
    </source>
</evidence>
<proteinExistence type="predicted"/>
<dbReference type="PANTHER" id="PTHR16768:SF5">
    <property type="entry name" value="FI14214P"/>
    <property type="match status" value="1"/>
</dbReference>